<dbReference type="Pfam" id="PF23783">
    <property type="entry name" value="Zn_ribbon_TiaS"/>
    <property type="match status" value="1"/>
</dbReference>
<feature type="region of interest" description="Disordered" evidence="1">
    <location>
        <begin position="383"/>
        <end position="402"/>
    </location>
</feature>
<dbReference type="Pfam" id="PF22641">
    <property type="entry name" value="TiaS_TCKD"/>
    <property type="match status" value="1"/>
</dbReference>
<evidence type="ECO:0000259" key="3">
    <source>
        <dbReference type="Pfam" id="PF22641"/>
    </source>
</evidence>
<evidence type="ECO:0000259" key="2">
    <source>
        <dbReference type="Pfam" id="PF08489"/>
    </source>
</evidence>
<organism evidence="5">
    <name type="scientific">uncultured marine group II/III euryarchaeote KM3_51_E06</name>
    <dbReference type="NCBI Taxonomy" id="1456455"/>
    <lineage>
        <taxon>Archaea</taxon>
        <taxon>Methanobacteriati</taxon>
        <taxon>Methanobacteriota</taxon>
        <taxon>environmental samples</taxon>
    </lineage>
</organism>
<proteinExistence type="predicted"/>
<dbReference type="InterPro" id="IPR053870">
    <property type="entry name" value="TiaS-like_TCKD"/>
</dbReference>
<dbReference type="Gene3D" id="3.30.70.2200">
    <property type="match status" value="1"/>
</dbReference>
<keyword evidence="5" id="KW-0238">DNA-binding</keyword>
<evidence type="ECO:0000313" key="5">
    <source>
        <dbReference type="EMBL" id="AIF11316.1"/>
    </source>
</evidence>
<accession>A0A075H4T7</accession>
<dbReference type="PANTHER" id="PTHR40705:SF2">
    <property type="entry name" value="DUF1743 DOMAIN-CONTAINING PROTEIN"/>
    <property type="match status" value="1"/>
</dbReference>
<reference evidence="5" key="1">
    <citation type="journal article" date="2014" name="Genome Biol. Evol.">
        <title>Pangenome evidence for extensive interdomain horizontal transfer affecting lineage core and shell genes in uncultured planktonic thaumarchaeota and euryarchaeota.</title>
        <authorList>
            <person name="Deschamps P."/>
            <person name="Zivanovic Y."/>
            <person name="Moreira D."/>
            <person name="Rodriguez-Valera F."/>
            <person name="Lopez-Garcia P."/>
        </authorList>
    </citation>
    <scope>NUCLEOTIDE SEQUENCE</scope>
</reference>
<protein>
    <submittedName>
        <fullName evidence="5">Putative DNA-binding protein containing a Zn-ribbon domain</fullName>
    </submittedName>
</protein>
<dbReference type="InterPro" id="IPR055394">
    <property type="entry name" value="Zn_ribbon_TiaS"/>
</dbReference>
<evidence type="ECO:0000256" key="1">
    <source>
        <dbReference type="SAM" id="MobiDB-lite"/>
    </source>
</evidence>
<dbReference type="EMBL" id="KF900914">
    <property type="protein sequence ID" value="AIF11316.1"/>
    <property type="molecule type" value="Genomic_DNA"/>
</dbReference>
<dbReference type="Gene3D" id="2.40.50.1010">
    <property type="match status" value="1"/>
</dbReference>
<dbReference type="GO" id="GO:0003677">
    <property type="term" value="F:DNA binding"/>
    <property type="evidence" value="ECO:0007669"/>
    <property type="project" value="UniProtKB-KW"/>
</dbReference>
<evidence type="ECO:0000259" key="4">
    <source>
        <dbReference type="Pfam" id="PF23783"/>
    </source>
</evidence>
<sequence length="402" mass="45354">MAWVGLDDTDSLEAGCTTYDFNDLLSHLERSGMKINDPRLVRLWPHAPRRTRGNGALAAEVIGDEEKLDLLLTSWFENMSLSRFQVAGEQTKNSAQPVLVRSTEQLPEEMYWQSVRTHTELSEREMAVENLRDIRTWSIPQNGRSGLIGATSAIAWRGENDCTWELTAWRYENLIGNVRLVPSDCVERMCDKFPLTVLNRDPNSGRSLITPRTPCPVLYGIRGENTQQVVSAHKFLQDCTGVEKAACYRVHRSNQATDDHLNGSQSGTVTRLPQIRRRGHTSFVIEGDTKVLAFSEGGDVNILAQSLRTGDHIEWMGLHSPSGDVHLERLRLISATRNKHRPLCYCGRRMKSAGRGQGLRCPNCKATCDDEWEFDRIGPSEWVEPPASQRRHLATPLSRQIP</sequence>
<feature type="domain" description="TiaS-like TCKD" evidence="3">
    <location>
        <begin position="4"/>
        <end position="61"/>
    </location>
</feature>
<feature type="domain" description="TiaS FLD" evidence="2">
    <location>
        <begin position="145"/>
        <end position="260"/>
    </location>
</feature>
<dbReference type="Pfam" id="PF08489">
    <property type="entry name" value="TiaS_FLD"/>
    <property type="match status" value="1"/>
</dbReference>
<name>A0A075H4T7_9EURY</name>
<dbReference type="PANTHER" id="PTHR40705">
    <property type="entry name" value="TRNA(ILE2) 2-AGMATINYLCYTIDINE SYNTHETASE TIAS"/>
    <property type="match status" value="1"/>
</dbReference>
<feature type="domain" description="TiaS C-terminal zinc ribbon" evidence="4">
    <location>
        <begin position="342"/>
        <end position="370"/>
    </location>
</feature>
<dbReference type="InterPro" id="IPR013696">
    <property type="entry name" value="TiaS_FLD"/>
</dbReference>
<dbReference type="AlphaFoldDB" id="A0A075H4T7"/>